<keyword evidence="2" id="KW-1185">Reference proteome</keyword>
<protein>
    <submittedName>
        <fullName evidence="1">6284_t:CDS:1</fullName>
    </submittedName>
</protein>
<sequence length="177" mass="21071">KYKTKRGLNRHQSIVQKYNIHHEGLYVLPLEAVNQFKNDLIYIIGSKLKGHFTQSRKQTLSFSCLESLFFEVFKGYIHYFNRKNKSYKCLFHGPDAYMQLASIFDNQNWGRKFFDNGQQIFILLFDAQAEKRSASNSKKRSEFPKLTVEWKTKHKKDTKNNQTSVGYMYLNFYILQI</sequence>
<reference evidence="1 2" key="1">
    <citation type="submission" date="2021-06" db="EMBL/GenBank/DDBJ databases">
        <authorList>
            <person name="Kallberg Y."/>
            <person name="Tangrot J."/>
            <person name="Rosling A."/>
        </authorList>
    </citation>
    <scope>NUCLEOTIDE SEQUENCE [LARGE SCALE GENOMIC DNA]</scope>
    <source>
        <strain evidence="1 2">120-4 pot B 10/14</strain>
    </source>
</reference>
<dbReference type="EMBL" id="CAJVQB010051449">
    <property type="protein sequence ID" value="CAG8835425.1"/>
    <property type="molecule type" value="Genomic_DNA"/>
</dbReference>
<proteinExistence type="predicted"/>
<feature type="non-terminal residue" evidence="1">
    <location>
        <position position="1"/>
    </location>
</feature>
<gene>
    <name evidence="1" type="ORF">GMARGA_LOCUS32567</name>
</gene>
<evidence type="ECO:0000313" key="2">
    <source>
        <dbReference type="Proteomes" id="UP000789901"/>
    </source>
</evidence>
<evidence type="ECO:0000313" key="1">
    <source>
        <dbReference type="EMBL" id="CAG8835425.1"/>
    </source>
</evidence>
<comment type="caution">
    <text evidence="1">The sequence shown here is derived from an EMBL/GenBank/DDBJ whole genome shotgun (WGS) entry which is preliminary data.</text>
</comment>
<organism evidence="1 2">
    <name type="scientific">Gigaspora margarita</name>
    <dbReference type="NCBI Taxonomy" id="4874"/>
    <lineage>
        <taxon>Eukaryota</taxon>
        <taxon>Fungi</taxon>
        <taxon>Fungi incertae sedis</taxon>
        <taxon>Mucoromycota</taxon>
        <taxon>Glomeromycotina</taxon>
        <taxon>Glomeromycetes</taxon>
        <taxon>Diversisporales</taxon>
        <taxon>Gigasporaceae</taxon>
        <taxon>Gigaspora</taxon>
    </lineage>
</organism>
<name>A0ABN7WMZ6_GIGMA</name>
<dbReference type="Proteomes" id="UP000789901">
    <property type="component" value="Unassembled WGS sequence"/>
</dbReference>
<accession>A0ABN7WMZ6</accession>